<dbReference type="Proteomes" id="UP000582016">
    <property type="component" value="Unassembled WGS sequence"/>
</dbReference>
<evidence type="ECO:0000256" key="1">
    <source>
        <dbReference type="SAM" id="MobiDB-lite"/>
    </source>
</evidence>
<feature type="compositionally biased region" description="Low complexity" evidence="1">
    <location>
        <begin position="1"/>
        <end position="12"/>
    </location>
</feature>
<sequence length="129" mass="13934">TQYIFPPSTSTAPPSPPPLPLPHSGKLACHDSDTSQQNPAITPLSSVGSPSSFVSSSIDQPRIADFASQRLRFGLLQYSPDLVPDGLEPLVVHVVAKGIDEYQLLIAYIHAAGIICFLPDTYNFYRLIA</sequence>
<name>A0A8H5I2Z2_9HYPO</name>
<dbReference type="AlphaFoldDB" id="A0A8H5I2Z2"/>
<reference evidence="2 3" key="1">
    <citation type="submission" date="2020-05" db="EMBL/GenBank/DDBJ databases">
        <title>Identification and distribution of gene clusters putatively required for synthesis of sphingolipid metabolism inhibitors in phylogenetically diverse species of the filamentous fungus Fusarium.</title>
        <authorList>
            <person name="Kim H.-S."/>
            <person name="Busman M."/>
            <person name="Brown D.W."/>
            <person name="Divon H."/>
            <person name="Uhlig S."/>
            <person name="Proctor R.H."/>
        </authorList>
    </citation>
    <scope>NUCLEOTIDE SEQUENCE [LARGE SCALE GENOMIC DNA]</scope>
    <source>
        <strain evidence="2 3">NRRL 13617</strain>
    </source>
</reference>
<comment type="caution">
    <text evidence="2">The sequence shown here is derived from an EMBL/GenBank/DDBJ whole genome shotgun (WGS) entry which is preliminary data.</text>
</comment>
<feature type="non-terminal residue" evidence="2">
    <location>
        <position position="1"/>
    </location>
</feature>
<gene>
    <name evidence="2" type="ORF">FPHYL_14284</name>
</gene>
<dbReference type="OrthoDB" id="5105949at2759"/>
<organism evidence="2 3">
    <name type="scientific">Fusarium phyllophilum</name>
    <dbReference type="NCBI Taxonomy" id="47803"/>
    <lineage>
        <taxon>Eukaryota</taxon>
        <taxon>Fungi</taxon>
        <taxon>Dikarya</taxon>
        <taxon>Ascomycota</taxon>
        <taxon>Pezizomycotina</taxon>
        <taxon>Sordariomycetes</taxon>
        <taxon>Hypocreomycetidae</taxon>
        <taxon>Hypocreales</taxon>
        <taxon>Nectriaceae</taxon>
        <taxon>Fusarium</taxon>
        <taxon>Fusarium fujikuroi species complex</taxon>
    </lineage>
</organism>
<feature type="compositionally biased region" description="Polar residues" evidence="1">
    <location>
        <begin position="34"/>
        <end position="44"/>
    </location>
</feature>
<protein>
    <submittedName>
        <fullName evidence="2">Uncharacterized protein</fullName>
    </submittedName>
</protein>
<feature type="region of interest" description="Disordered" evidence="1">
    <location>
        <begin position="1"/>
        <end position="57"/>
    </location>
</feature>
<proteinExistence type="predicted"/>
<keyword evidence="3" id="KW-1185">Reference proteome</keyword>
<evidence type="ECO:0000313" key="2">
    <source>
        <dbReference type="EMBL" id="KAF5529016.1"/>
    </source>
</evidence>
<evidence type="ECO:0000313" key="3">
    <source>
        <dbReference type="Proteomes" id="UP000582016"/>
    </source>
</evidence>
<accession>A0A8H5I2Z2</accession>
<feature type="compositionally biased region" description="Low complexity" evidence="1">
    <location>
        <begin position="45"/>
        <end position="57"/>
    </location>
</feature>
<dbReference type="EMBL" id="JAAOAQ010001374">
    <property type="protein sequence ID" value="KAF5529016.1"/>
    <property type="molecule type" value="Genomic_DNA"/>
</dbReference>